<evidence type="ECO:0000313" key="4">
    <source>
        <dbReference type="Proteomes" id="UP000178510"/>
    </source>
</evidence>
<reference evidence="3 4" key="1">
    <citation type="journal article" date="2016" name="Nat. Commun.">
        <title>Thousands of microbial genomes shed light on interconnected biogeochemical processes in an aquifer system.</title>
        <authorList>
            <person name="Anantharaman K."/>
            <person name="Brown C.T."/>
            <person name="Hug L.A."/>
            <person name="Sharon I."/>
            <person name="Castelle C.J."/>
            <person name="Probst A.J."/>
            <person name="Thomas B.C."/>
            <person name="Singh A."/>
            <person name="Wilkins M.J."/>
            <person name="Karaoz U."/>
            <person name="Brodie E.L."/>
            <person name="Williams K.H."/>
            <person name="Hubbard S.S."/>
            <person name="Banfield J.F."/>
        </authorList>
    </citation>
    <scope>NUCLEOTIDE SEQUENCE [LARGE SCALE GENOMIC DNA]</scope>
</reference>
<dbReference type="AlphaFoldDB" id="A0A1G2KX40"/>
<evidence type="ECO:0000313" key="3">
    <source>
        <dbReference type="EMBL" id="OHA02989.1"/>
    </source>
</evidence>
<gene>
    <name evidence="3" type="ORF">A3J58_02100</name>
</gene>
<dbReference type="STRING" id="1802274.A3J58_02100"/>
<dbReference type="EMBL" id="MHQM01000034">
    <property type="protein sequence ID" value="OHA02989.1"/>
    <property type="molecule type" value="Genomic_DNA"/>
</dbReference>
<comment type="caution">
    <text evidence="3">The sequence shown here is derived from an EMBL/GenBank/DDBJ whole genome shotgun (WGS) entry which is preliminary data.</text>
</comment>
<protein>
    <recommendedName>
        <fullName evidence="5">Antitoxin</fullName>
    </recommendedName>
</protein>
<evidence type="ECO:0000256" key="2">
    <source>
        <dbReference type="SAM" id="MobiDB-lite"/>
    </source>
</evidence>
<organism evidence="3 4">
    <name type="scientific">Candidatus Sungbacteria bacterium RIFCSPHIGHO2_02_FULL_52_23</name>
    <dbReference type="NCBI Taxonomy" id="1802274"/>
    <lineage>
        <taxon>Bacteria</taxon>
        <taxon>Candidatus Sungiibacteriota</taxon>
    </lineage>
</organism>
<evidence type="ECO:0008006" key="5">
    <source>
        <dbReference type="Google" id="ProtNLM"/>
    </source>
</evidence>
<name>A0A1G2KX40_9BACT</name>
<dbReference type="InterPro" id="IPR036165">
    <property type="entry name" value="YefM-like_sf"/>
</dbReference>
<comment type="similarity">
    <text evidence="1">Belongs to the phD/YefM antitoxin family.</text>
</comment>
<dbReference type="SUPFAM" id="SSF143120">
    <property type="entry name" value="YefM-like"/>
    <property type="match status" value="1"/>
</dbReference>
<proteinExistence type="inferred from homology"/>
<accession>A0A1G2KX40</accession>
<dbReference type="Proteomes" id="UP000178510">
    <property type="component" value="Unassembled WGS sequence"/>
</dbReference>
<feature type="region of interest" description="Disordered" evidence="2">
    <location>
        <begin position="46"/>
        <end position="65"/>
    </location>
</feature>
<sequence length="106" mass="12019">MDFARIKNLVKGNGDKLILMENGEPEAVVMSFAEYSKLANISLPKAAPARDMRHSTEERFDMPSDMGMIREAVSPQETQFIIDEAREMRPQPSVRLADIRLEDLPI</sequence>
<evidence type="ECO:0000256" key="1">
    <source>
        <dbReference type="ARBA" id="ARBA00009981"/>
    </source>
</evidence>
<feature type="compositionally biased region" description="Basic and acidic residues" evidence="2">
    <location>
        <begin position="48"/>
        <end position="62"/>
    </location>
</feature>